<evidence type="ECO:0000256" key="2">
    <source>
        <dbReference type="SAM" id="SignalP"/>
    </source>
</evidence>
<evidence type="ECO:0000259" key="3">
    <source>
        <dbReference type="Pfam" id="PF04069"/>
    </source>
</evidence>
<evidence type="ECO:0000313" key="4">
    <source>
        <dbReference type="EMBL" id="MBG6085496.1"/>
    </source>
</evidence>
<dbReference type="InterPro" id="IPR007210">
    <property type="entry name" value="ABC_Gly_betaine_transp_sub-bd"/>
</dbReference>
<accession>A0A931DDJ8</accession>
<feature type="signal peptide" evidence="2">
    <location>
        <begin position="1"/>
        <end position="23"/>
    </location>
</feature>
<dbReference type="EMBL" id="JADOTZ010000001">
    <property type="protein sequence ID" value="MBG6085496.1"/>
    <property type="molecule type" value="Genomic_DNA"/>
</dbReference>
<proteinExistence type="predicted"/>
<dbReference type="SUPFAM" id="SSF53850">
    <property type="entry name" value="Periplasmic binding protein-like II"/>
    <property type="match status" value="1"/>
</dbReference>
<sequence>MNFPRPRRALSAVALTAVLVATAACGTGTTPSNSPEPDGSSGSGTAGASESVADPLIVAVPNGTLDASIVAELYIGALTRAGVPVEARRDVTDWEQYGDAVREGRIDVVPGYTGELLYAFDATTTARESGEVSAELREALPESLAVLDTGPASRQPLLAMTQAGSAEYEVTALSDLGEVCEDLGFGGPQPLLTRADGIPELREDYDCDPSSFTQLETSQASLEALINDRVQVAELVNTDPSLEAHGLVVLEGSRQHFMADDIVPVVHQESVGEEAREVLNRVTAELTVEDLIQLNIQRGGDAPVSASAAAETWLTEHGFEQ</sequence>
<keyword evidence="2" id="KW-0732">Signal</keyword>
<feature type="region of interest" description="Disordered" evidence="1">
    <location>
        <begin position="26"/>
        <end position="48"/>
    </location>
</feature>
<dbReference type="GO" id="GO:0043190">
    <property type="term" value="C:ATP-binding cassette (ABC) transporter complex"/>
    <property type="evidence" value="ECO:0007669"/>
    <property type="project" value="InterPro"/>
</dbReference>
<dbReference type="RefSeq" id="WP_196836676.1">
    <property type="nucleotide sequence ID" value="NZ_JADOTZ010000001.1"/>
</dbReference>
<comment type="caution">
    <text evidence="4">The sequence shown here is derived from an EMBL/GenBank/DDBJ whole genome shotgun (WGS) entry which is preliminary data.</text>
</comment>
<dbReference type="Gene3D" id="3.40.190.120">
    <property type="entry name" value="Osmoprotection protein (prox), domain 2"/>
    <property type="match status" value="1"/>
</dbReference>
<dbReference type="Pfam" id="PF04069">
    <property type="entry name" value="OpuAC"/>
    <property type="match status" value="1"/>
</dbReference>
<dbReference type="Gene3D" id="3.40.190.10">
    <property type="entry name" value="Periplasmic binding protein-like II"/>
    <property type="match status" value="1"/>
</dbReference>
<evidence type="ECO:0000313" key="5">
    <source>
        <dbReference type="Proteomes" id="UP000625033"/>
    </source>
</evidence>
<dbReference type="AlphaFoldDB" id="A0A931DDJ8"/>
<dbReference type="GO" id="GO:0022857">
    <property type="term" value="F:transmembrane transporter activity"/>
    <property type="evidence" value="ECO:0007669"/>
    <property type="project" value="InterPro"/>
</dbReference>
<organism evidence="4 5">
    <name type="scientific">Zhihengliuella flava</name>
    <dbReference type="NCBI Taxonomy" id="1285193"/>
    <lineage>
        <taxon>Bacteria</taxon>
        <taxon>Bacillati</taxon>
        <taxon>Actinomycetota</taxon>
        <taxon>Actinomycetes</taxon>
        <taxon>Micrococcales</taxon>
        <taxon>Micrococcaceae</taxon>
        <taxon>Zhihengliuella</taxon>
    </lineage>
</organism>
<dbReference type="PROSITE" id="PS51257">
    <property type="entry name" value="PROKAR_LIPOPROTEIN"/>
    <property type="match status" value="1"/>
</dbReference>
<reference evidence="4" key="1">
    <citation type="submission" date="2020-11" db="EMBL/GenBank/DDBJ databases">
        <title>Sequencing the genomes of 1000 actinobacteria strains.</title>
        <authorList>
            <person name="Klenk H.-P."/>
        </authorList>
    </citation>
    <scope>NUCLEOTIDE SEQUENCE</scope>
    <source>
        <strain evidence="4">DSM 26152</strain>
    </source>
</reference>
<dbReference type="CDD" id="cd13606">
    <property type="entry name" value="PBP2_ProX_like"/>
    <property type="match status" value="1"/>
</dbReference>
<feature type="domain" description="ABC-type glycine betaine transport system substrate-binding" evidence="3">
    <location>
        <begin position="57"/>
        <end position="315"/>
    </location>
</feature>
<keyword evidence="5" id="KW-1185">Reference proteome</keyword>
<feature type="chain" id="PRO_5039433400" evidence="2">
    <location>
        <begin position="24"/>
        <end position="321"/>
    </location>
</feature>
<evidence type="ECO:0000256" key="1">
    <source>
        <dbReference type="SAM" id="MobiDB-lite"/>
    </source>
</evidence>
<protein>
    <submittedName>
        <fullName evidence="4">Osmoprotectant transport system substrate-binding protein</fullName>
    </submittedName>
</protein>
<dbReference type="Proteomes" id="UP000625033">
    <property type="component" value="Unassembled WGS sequence"/>
</dbReference>
<gene>
    <name evidence="4" type="ORF">IW252_002263</name>
</gene>
<name>A0A931DDJ8_9MICC</name>